<dbReference type="CDD" id="cd08956">
    <property type="entry name" value="KR_3_FAS_SDR_x"/>
    <property type="match status" value="1"/>
</dbReference>
<dbReference type="InterPro" id="IPR014030">
    <property type="entry name" value="Ketoacyl_synth_N"/>
</dbReference>
<evidence type="ECO:0000256" key="4">
    <source>
        <dbReference type="ARBA" id="ARBA00022679"/>
    </source>
</evidence>
<dbReference type="InterPro" id="IPR057326">
    <property type="entry name" value="KR_dom"/>
</dbReference>
<feature type="region of interest" description="Disordered" evidence="10">
    <location>
        <begin position="1037"/>
        <end position="1087"/>
    </location>
</feature>
<dbReference type="InterPro" id="IPR009081">
    <property type="entry name" value="PP-bd_ACP"/>
</dbReference>
<dbReference type="Gene3D" id="3.40.50.720">
    <property type="entry name" value="NAD(P)-binding Rossmann-like Domain"/>
    <property type="match status" value="3"/>
</dbReference>
<keyword evidence="15" id="KW-1185">Reference proteome</keyword>
<dbReference type="InterPro" id="IPR014031">
    <property type="entry name" value="Ketoacyl_synth_C"/>
</dbReference>
<dbReference type="PANTHER" id="PTHR43775">
    <property type="entry name" value="FATTY ACID SYNTHASE"/>
    <property type="match status" value="1"/>
</dbReference>
<feature type="compositionally biased region" description="Polar residues" evidence="10">
    <location>
        <begin position="1062"/>
        <end position="1077"/>
    </location>
</feature>
<dbReference type="InterPro" id="IPR020841">
    <property type="entry name" value="PKS_Beta-ketoAc_synthase_dom"/>
</dbReference>
<dbReference type="FunFam" id="3.40.47.10:FF:000019">
    <property type="entry name" value="Polyketide synthase type I"/>
    <property type="match status" value="5"/>
</dbReference>
<dbReference type="InterPro" id="IPR014043">
    <property type="entry name" value="Acyl_transferase_dom"/>
</dbReference>
<evidence type="ECO:0000256" key="10">
    <source>
        <dbReference type="SAM" id="MobiDB-lite"/>
    </source>
</evidence>
<dbReference type="CDD" id="cd05195">
    <property type="entry name" value="enoyl_red"/>
    <property type="match status" value="1"/>
</dbReference>
<feature type="domain" description="Ketosynthase family 3 (KS3)" evidence="12">
    <location>
        <begin position="1105"/>
        <end position="1529"/>
    </location>
</feature>
<feature type="compositionally biased region" description="Basic and acidic residues" evidence="10">
    <location>
        <begin position="12"/>
        <end position="27"/>
    </location>
</feature>
<dbReference type="Pfam" id="PF00698">
    <property type="entry name" value="Acyl_transf_1"/>
    <property type="match status" value="5"/>
</dbReference>
<feature type="domain" description="Carrier" evidence="11">
    <location>
        <begin position="4146"/>
        <end position="4221"/>
    </location>
</feature>
<dbReference type="SUPFAM" id="SSF53901">
    <property type="entry name" value="Thiolase-like"/>
    <property type="match status" value="5"/>
</dbReference>
<organism evidence="14 15">
    <name type="scientific">Nocardia donostiensis</name>
    <dbReference type="NCBI Taxonomy" id="1538463"/>
    <lineage>
        <taxon>Bacteria</taxon>
        <taxon>Bacillati</taxon>
        <taxon>Actinomycetota</taxon>
        <taxon>Actinomycetes</taxon>
        <taxon>Mycobacteriales</taxon>
        <taxon>Nocardiaceae</taxon>
        <taxon>Nocardia</taxon>
    </lineage>
</organism>
<feature type="region of interest" description="Disordered" evidence="10">
    <location>
        <begin position="2952"/>
        <end position="2994"/>
    </location>
</feature>
<dbReference type="InterPro" id="IPR016039">
    <property type="entry name" value="Thiolase-like"/>
</dbReference>
<dbReference type="SUPFAM" id="SSF50129">
    <property type="entry name" value="GroES-like"/>
    <property type="match status" value="1"/>
</dbReference>
<feature type="region of interest" description="C-terminal hotdog fold" evidence="9">
    <location>
        <begin position="3223"/>
        <end position="3365"/>
    </location>
</feature>
<feature type="active site" description="Proton donor; for dehydratase activity" evidence="9">
    <location>
        <position position="3283"/>
    </location>
</feature>
<dbReference type="SUPFAM" id="SSF55048">
    <property type="entry name" value="Probable ACP-binding domain of malonyl-CoA ACP transacylase"/>
    <property type="match status" value="4"/>
</dbReference>
<dbReference type="Gene3D" id="3.30.70.3290">
    <property type="match status" value="5"/>
</dbReference>
<dbReference type="InterPro" id="IPR049551">
    <property type="entry name" value="PKS_DH_C"/>
</dbReference>
<dbReference type="Proteomes" id="UP000188836">
    <property type="component" value="Unassembled WGS sequence"/>
</dbReference>
<dbReference type="Gene3D" id="3.90.180.10">
    <property type="entry name" value="Medium-chain alcohol dehydrogenases, catalytic domain"/>
    <property type="match status" value="1"/>
</dbReference>
<feature type="domain" description="Carrier" evidence="11">
    <location>
        <begin position="956"/>
        <end position="1031"/>
    </location>
</feature>
<dbReference type="Pfam" id="PF13602">
    <property type="entry name" value="ADH_zinc_N_2"/>
    <property type="match status" value="1"/>
</dbReference>
<gene>
    <name evidence="14" type="ORF">B0T46_21490</name>
</gene>
<dbReference type="InterPro" id="IPR036736">
    <property type="entry name" value="ACP-like_sf"/>
</dbReference>
<keyword evidence="4" id="KW-0808">Transferase</keyword>
<dbReference type="InterPro" id="IPR001227">
    <property type="entry name" value="Ac_transferase_dom_sf"/>
</dbReference>
<dbReference type="Pfam" id="PF16197">
    <property type="entry name" value="KAsynt_C_assoc"/>
    <property type="match status" value="5"/>
</dbReference>
<dbReference type="InterPro" id="IPR020843">
    <property type="entry name" value="ER"/>
</dbReference>
<dbReference type="RefSeq" id="WP_077120274.1">
    <property type="nucleotide sequence ID" value="NZ_MUMY01000021.1"/>
</dbReference>
<keyword evidence="8" id="KW-0012">Acyltransferase</keyword>
<feature type="domain" description="Ketosynthase family 3 (KS3)" evidence="12">
    <location>
        <begin position="28"/>
        <end position="455"/>
    </location>
</feature>
<name>A0A1V2TAW3_9NOCA</name>
<keyword evidence="6" id="KW-0443">Lipid metabolism</keyword>
<dbReference type="FunFam" id="3.40.50.720:FF:000209">
    <property type="entry name" value="Polyketide synthase Pks12"/>
    <property type="match status" value="1"/>
</dbReference>
<keyword evidence="3" id="KW-0597">Phosphoprotein</keyword>
<evidence type="ECO:0000256" key="8">
    <source>
        <dbReference type="ARBA" id="ARBA00023315"/>
    </source>
</evidence>
<dbReference type="Gene3D" id="3.10.129.110">
    <property type="entry name" value="Polyketide synthase dehydratase"/>
    <property type="match status" value="2"/>
</dbReference>
<sequence>MSDDSASVDQLRGSDPHPHRSGGEPHGGDPVAIVGMACRFPGGVCTPDELWELALGEQDAISPFPSDRGWDTAALFDPDPAAAGRSYVRVGGFLDDAGGFDADFFHISPREAAAMDPQQRLLLETAWEALEHAGLPPDSLAGSDTGVFVGIGPSGYAGRSGGTGADAAEGYRLTALSPSVASGRIAHVLGLHGPAVSVDTASSSSLVALHQAVQSICAGECGLALVGGVAVLATPEPFVEHSRLRGLAPDGRCKPFADAADGTAWGEGVGLLVLERLSQARRRGHQVLALIRGSAIASDGATDGLTTPSGAAQQRVIRTALTNAGVRAADIDFVEAHGTGTVVGDPVEAHALLATYGRNRPPQQPLWLGSIKSVIGHTQAAAGIAGVIKTVQALRHGVLPPTLHIDRPSTRVDWSGGAVQPLTRRRAWRTDGRPRRAGVSSFGISGTNAHVILEQALQTEPAQAAATGPALPWVLSARSHEALAEQARRLAHHLDGHTGFGAAQVGWSLLTSRALLEHRAVIVGDDAGNLRAGLDAVACGAPRAEVVSGVAAPVGGTVFVFPGQGAQWLGMGRELLDSAPVFARRIEECDAAFAPLVEWSLVDVLRGGGPRWAELERVDVVQPALFAVMVALAELWASLGVRPDAVVGHSQGEVAAACVAGALSLADAAAVVVARSRLVRQELSGRGGMVSVALPPEAVGDRLRAWGEALNVAAVNGPEAVVVSGDNAALHGFLEACARDGVRATRIAVDYASHCARVDPLRDRLLRALAAVTPRSSRIAFYSTVSGTVLDTAELDAGYWFRNLREPVQFAQATIALLRDGHTVFVESSPHPVLTPAVAASAETCAADTENHATVTVTGTLRRDDGGFDRLLISAAQLFVTGVPVHWHRLFDVDAPTPPVPLPTYAFQHRRYWLGAAPTPPSTDTAPGAVARQTVPTPSTTLAARLGGLTQREQARILLDFVRARAALVLGHDDTTAIEPDRTFTDLGVDSLTAVETRTRLAHDTGLTLPTTVLYEHPTPRALARLLQRMLDKASTAEAVQQKTGAVGPTAETAGPTAESFPHSTGTVRSTPETVQQTAETAPETVGAAAGTVGSAAGTEPTDATEPIAIIGIGCRYPGGADDADGLWDLVSSGRDAISEFPTDRGWDLAALFDQQPDTIGISATRRGGFLGSAGDFDAEFFGIGPREALAMDPQQRLVLETAWEALEHAGIDPVSLCDSDTGIFLGVMEQGYGSGVNAAGLTGYRLTGAAASVVSGRLAYVLGTQGQAVSVDTACSSSLVALHQAVRALRAGECAMALAGGVTVMATPGLFVEFSRHGGVAADGRCKSFAASADGTGWSEGAGMLVLQRLSDAQRAGHQILAVVRGSAVTADGASNGLTAPNGGAQQRVIRRALADAGLDAGDVDAVEAHGTGTVLGDPIEADALVATYGQGRPANRPLWLGSIKSNIGHSQAAAGVAGVIKMVQALRHGVLPRTLHVTEPSPHVNWSDGAIALLIEQRRWPDTGRPRRAGVSSFGISGTNAHLILEEAPAVRGELSAAPAASSPVAWVLSARSRDALLAQADRLALAVRDRRPDPIDVGWSLALRTRFEHRLVVLGAEDEQISARLTAFAEHGSIGPGMVSGKAGPVGGTVFVFPGQGAQWVGMGRALLEIAPVFAAAIDECADAFSPAVGWSLHEILHAEEDDATVSALLERVDVVQPVLFAVMVGLARWWQSIGVEPDAVIGHSQGEIAAAHIAGVLSLADAAHLVVARSRLIAEQLAGSGAMASVALSPADAAARLAAYGDAASIAAINGPAAVAISGDPAAVDAFTRDCANDGVQTGRIAVDYASHSHHVDALRDSVLRELAGITPQTDTIPFYSTVTGAVADTVGLGAGYWYDNLRRTVRFTDAVAAAYTDGYTAFLEISPHTLLTPGIEETLEACDTAAAVSGRTAPRVVVGSLRRGDRGLDRLLESAAHLHVAGAEVDWRRLFDGGRVRRIPLPTYPFQRRRYWLAPADDAVAGQQAPQAAEAPVREQADPLRRLDDTERARVLLALVREQAALVLGHSGPDAIDIDRTFKDMGFDSLAAVDARKRLANATGLSLPTTILYDHPTPAALAADLRRRLTDAPDESVSLSAVSPARTEPIAIVGIGCRFPGGASTPEGLWQLLVEEREAFSPFPDDRGWDLANLFDDDPDAVGRTYVREGGFLDDAADFDAEFFGISPREAVAMDPQQRLLLETAWEALEHAGIDPESLRGSDTGVFAGVTTQSYGIGPGDTGAAAAGVEGYRMTGTLPSVVSGRVAYELGLRGPAISVDTACSSSLTALHQAVQAVRAGECAMALAGGVMVMATPFNFVEFSRQGGMARDGRCKPFADAADGIGWGEGAGVLVIEPLSRARELGHEVLALIRGTAVNQDGASNGLSAPNGLSQQRVIRQALADAGLTADEVDAVEAHGTGTTLGDPIEAHALLATYGQNRPADRPLWLGSIKSNLGHTATAAGVAGVIKMVQALRHDVLPRTLHVDAPSRHIDWSSGALRLLTERRPWPEQGRPRRAGVSSFGISGTNAHIVLEQAPRPAVSAPTGVDGRGTGIAAAVPWVVSGRTREALSAQARRLREHLAAHQEAEAADVGWSLVSGRSQLPHRAVVVGADRAELLAGIHALADGALDDRVVSGVARGPAKTVFVFPGQGTQWVGMGRELLDTAPVFAATISDCADALAPWVAWSPRDVLTAPPQQCAALLERIDVLQPVLFSVMVALARVWQAAGVHPHAVVGHSQGEIAAAHIAGAVSLGDAMRLVVTRSRIFAEELAGTGAIASIALSREKVEQYLHTHDYAGLSVAGVNGPAAVSVAGPAGALDRLVEVLRADGARVRVVPATVPSHTPAVDRLRDRLLRELSFVSPRDSDIPLYSTVTGAVVAGTELTAQYWFDNCRYPVLFEPVVRTMRADGFSVFVEASPHPILAMHIEHILDAPTPPAGAPGTTAGNPSGASEPLNPAARVMPPTGTTGAPAPGASMGTPALPMVAAAPPVVVGTLRRDRGGLDQILLSAARLFVSGTPVRWAEMFTGDRRRIDLPTYAFQRQRYWLAPVPAGGDVAATGQIPIDHPLLAAAVPAPDGGGLTVTTRLSLRTHPWLADHALAGVVLFPGTGLLELAARAGAETDTPTVTELTLLEPLVVPDTPAGVAVQLRIGDADADGSRPVTIHSRATATGAWTRHAEGILSAHTPACAADTAAVLAVWPPAGAVAVDVDDLYDRLLDSGYEYGPLFHGLRAVWRRGDELYAEAALPEPASDAGRYGIHPALLDALLHAVAASSKFTAFTEFTAGPVLPFAWRAVVRYTGGVSVLRARIVASGADIFGLHACDEAGRPVLSVGSLTMRPARADRFAPASAALHIVGWTPVSVSAPRPVSFVPWGAVSSGDAPVGAEMVVFDLGSIQRSGAVIADTHRVTVRMLAVLQQFLGDNRYAVCRLVVVTSGAVATEDTVVTDPAAAAVWGLVRSAQTENPDRIVVVDTDSPGSDPAQWMPFVAACAEPQIVYRSGALSVARMTPVSDTALTVPTAAAWRLAAVRKGTPDGLALVDCSDSGAESAPVAAGEVRVAVRAAGLNFRDVLVCLNMRPGDDVIGSEMAGVVVETGPDAGAFAPGDRVMGLITEGIGPEAVVDHRLLVRIPLGWSFAEAATIPAAFSTAFYALRDLAEVQRGDRVLVHAATGGVGMAAVQLARSWGAEVFATASRGKWDALRRMGFDDDHIGDSRSLDFEQQFLTATDGVGVDVVLDCLAGDFVDASLRLLPRGGRFIEMGKTDIRDPEEIAATYPGVRYRAFDTMQAGPDRLQRILAELAAAFERGSLARLPLRAWDIRYAQQAFRYFARTRHTGKLVLTLPTRPDPDRTVLITGGTGVLGAALARHLVAGYGVRSLLLVSRQGPAAPGAHELVSELNGFGARVLVRTCDVTDRGAVAELLDSLPGDAPLGGVVHAAGVLDDGVITALSPARLDRVLAAKVDAAWYLHELTAHLDLDLFVLYSSAAGVLGAPGQGNYAAANTALDALAAQRRAHGLPAVSVVWGYWGSTTGMTAHLDEADTARITRSGLASMSVEQGLSLFDAALAQPYPAPIAARLDRPALAARARAGQLPPILRGLVAERRAVAEGDGGGLRRRLAGLPESEQHDLLLDLVRSHTAAVLGHTHPHAIDPHRTFADHGIDSLTAVETRNRLTTTTGLPLPTTLVFDHPTPTDTAHHLHTLLTGEQAPPSPTVAAAASAEPIAIVGIGCRFPGGVSDAADLWDLVAAGGDAISAFPTDRGWDLAALFDPEPGAPGTSTAREGGFLAGAADFDAEFFGISPREATAMDPQQRLVLETAWEAVENAGIEPGSLRGSDTGVFLGVIGQSYGIGYRQADTGEVWDVGHQSTGNLQSVVSGRVSYALGLTGPAISVDTACSSSLVALHQAVQSLRAGECEAALAGGVTVMSTPGAFVEFTRQGGLAPDGRCKPFAAAADGAGFAEGVGIVVVERLSRARALGHEVLAVVRGSAVNQDGASNGLSAPNGPAQQHVIRRALAEAGLTTSEVDAVEAHGTGTTLGDPIEAQALLATYGQQRPADRPLWLGSVKSNIGHTQAAAGIAGVIKMVQAMRHGVLPPTLHVDAPSGHVDWSAGAVELLTSGREWPRHGRARRAGVSSFGISGTNAHIILEQAPEPDTTPSRPSIEPVPVAWVLSARGQDAVARQARRLAEHLRRHPDLTSEDVGWTLSRRTRFEHRMIVVGTGREQLLQRLAAACPVDSGAGQALPGPGVVTGKTGTPGRIVFVFPGQGAQWVGMGHDLMRTAPVFADAVADCAAVFATRVDWSVVDLLHADADDADAAALLARVDVVQPVLFAVMAGLTAWWRSLGVVPDAVVGHSQGEIAAAYVAGALTLDEAAHIVLERSRVIAQELTGHGGMASVALSAAEVAERLAPYGSELAVAATNGPAATVVSGDTDALDRFLDACEHDGVRATRIAVDYASHCPRVERVRAPLLRDLDGLAPRATDIAFYSTVTGTVLGTGRLDAEYWYRNLREPVRYTEAVERLRSDGHTVFVEISPHPLLTAGIDTAESETAAAPATVVGSLRRGQGGTAPLLESAAHLDVAGVPVDWSAAFGAGARRVPLPAYAFRRRRYWPEPVSGATGVRGLPGAGHPLVEAVVPAPDTGGVTLLGRLSRHSAPWLADHTVGGAVLLPGTGLLELVMQAGQEVGTSVVDELILTTPLPVPSEGATRIQVVVGSLDQDARTVTVYSRADDGTWTTHARGRLVLSAGTEEPVFADLQQWPPHGAEAVDIGGLYDRLTERGYEYGPACRGLRAVWRDGDHLYAEASAARELTGTHRYSVHPALLDAVLHAVLADPEAAAAMPFAWTGVLPYATGAATLRARITRVGPRSYSVAAVDPAGLPVLSIRALSTRPVPAISAQVQPVAARHVGNGNGDAPQAQRLRGLDAARRPSAVLELVRTQVAVVLGHPSASDVDADSTFQDLGIDSVTAVEIRRSLAAATGLALPATLVFDHPTPRAVAARIHTDLIGAAPAQTASPGPAVDPAEPIAIVGLGCRFPGGVRTPDQLWRLLVDGTDAVTGFPADRGWDMANLIDPDPDAAGKTYVRAGGFLTDAALFDAEFFGIGPREATGMDPQQRLVLETVWEALEDAGIDPESLRGSDTGVFMGVMSQPYGAEVQPDVDGADVYRMTGMSPSVVSGRVAYVLGTEGPAVSVDTACSSSLVALHQAVQALRAGDCTRALVGGVTVMSTPVGFVRFARQRGLAPDGRCKPFAQAADGAGFAEGVGVLVVEPLSRARQDGHEVLAVVRGSAVNQDGASNGLTAPNGPAQQRVIRRALAGAGIAAGEVDVVEAHGTGTTLGDPIEAHALIATYGREHSADRPLWLGSIKSNIGHTQAAAGVAGVIKMVQALRYETLPRTLHIDTPSPHIDWSADTVRLLTEQQRWPRGERPRRAGVSSFGASGTNAHVILEEAPPPPARTPGCAMRTVPWVVTARSREALREQLVRLSDAVRGGDADPVDIGWTLAGRTRFRHRAVLVGSTREELSARLAGLATGEVDDGAVSGRAGAVGGTVFVFAGQGGQWVGMGRALLEESAVFAAVIEECAEAFAPWVEWSLWDVLSAGEGFSEVGGLLGRVDVVQPVLFAVMVGVARWWESVGVRADAVMGHSQGEVAAAYVAGGLSLEDAVRVVVARSRLISDQLTGAGAMA</sequence>
<keyword evidence="5" id="KW-0276">Fatty acid metabolism</keyword>
<feature type="region of interest" description="N-terminal hotdog fold" evidence="9">
    <location>
        <begin position="5147"/>
        <end position="5267"/>
    </location>
</feature>
<dbReference type="InterPro" id="IPR016035">
    <property type="entry name" value="Acyl_Trfase/lysoPLipase"/>
</dbReference>
<dbReference type="PROSITE" id="PS00606">
    <property type="entry name" value="KS3_1"/>
    <property type="match status" value="4"/>
</dbReference>
<dbReference type="CDD" id="cd00833">
    <property type="entry name" value="PKS"/>
    <property type="match status" value="5"/>
</dbReference>
<feature type="compositionally biased region" description="Low complexity" evidence="10">
    <location>
        <begin position="1078"/>
        <end position="1087"/>
    </location>
</feature>
<feature type="domain" description="Ketosynthase family 3 (KS3)" evidence="12">
    <location>
        <begin position="4238"/>
        <end position="4667"/>
    </location>
</feature>
<dbReference type="PANTHER" id="PTHR43775:SF51">
    <property type="entry name" value="INACTIVE PHENOLPHTHIOCEROL SYNTHESIS POLYKETIDE SYNTHASE TYPE I PKS1-RELATED"/>
    <property type="match status" value="1"/>
</dbReference>
<evidence type="ECO:0000313" key="14">
    <source>
        <dbReference type="EMBL" id="ONM46656.1"/>
    </source>
</evidence>
<feature type="domain" description="Carrier" evidence="11">
    <location>
        <begin position="5448"/>
        <end position="5523"/>
    </location>
</feature>
<dbReference type="Pfam" id="PF08659">
    <property type="entry name" value="KR"/>
    <property type="match status" value="1"/>
</dbReference>
<dbReference type="InterPro" id="IPR042104">
    <property type="entry name" value="PKS_dehydratase_sf"/>
</dbReference>
<feature type="domain" description="PKS/mFAS DH" evidence="13">
    <location>
        <begin position="5147"/>
        <end position="5416"/>
    </location>
</feature>
<dbReference type="SMART" id="SM00822">
    <property type="entry name" value="PKS_KR"/>
    <property type="match status" value="1"/>
</dbReference>
<evidence type="ECO:0000259" key="11">
    <source>
        <dbReference type="PROSITE" id="PS50075"/>
    </source>
</evidence>
<evidence type="ECO:0000256" key="1">
    <source>
        <dbReference type="ARBA" id="ARBA00005189"/>
    </source>
</evidence>
<dbReference type="PROSITE" id="PS52004">
    <property type="entry name" value="KS3_2"/>
    <property type="match status" value="5"/>
</dbReference>
<dbReference type="GO" id="GO:0004312">
    <property type="term" value="F:fatty acid synthase activity"/>
    <property type="evidence" value="ECO:0007669"/>
    <property type="project" value="TreeGrafter"/>
</dbReference>
<evidence type="ECO:0000256" key="3">
    <source>
        <dbReference type="ARBA" id="ARBA00022553"/>
    </source>
</evidence>
<reference evidence="14 15" key="1">
    <citation type="journal article" date="2016" name="Antonie Van Leeuwenhoek">
        <title>Nocardia donostiensis sp. nov., isolated from human respiratory specimens.</title>
        <authorList>
            <person name="Ercibengoa M."/>
            <person name="Bell M."/>
            <person name="Marimon J.M."/>
            <person name="Humrighouse B."/>
            <person name="Klenk H.P."/>
            <person name="Potter G."/>
            <person name="Perez-Trallero E."/>
        </authorList>
    </citation>
    <scope>NUCLEOTIDE SEQUENCE [LARGE SCALE GENOMIC DNA]</scope>
    <source>
        <strain evidence="14 15">X1655</strain>
    </source>
</reference>
<dbReference type="InterPro" id="IPR016036">
    <property type="entry name" value="Malonyl_transacylase_ACP-bd"/>
</dbReference>
<dbReference type="Gene3D" id="3.40.366.10">
    <property type="entry name" value="Malonyl-Coenzyme A Acyl Carrier Protein, domain 2"/>
    <property type="match status" value="5"/>
</dbReference>
<dbReference type="Pfam" id="PF08240">
    <property type="entry name" value="ADH_N"/>
    <property type="match status" value="1"/>
</dbReference>
<dbReference type="GO" id="GO:0016491">
    <property type="term" value="F:oxidoreductase activity"/>
    <property type="evidence" value="ECO:0007669"/>
    <property type="project" value="InterPro"/>
</dbReference>
<dbReference type="SUPFAM" id="SSF52151">
    <property type="entry name" value="FabD/lysophospholipase-like"/>
    <property type="match status" value="5"/>
</dbReference>
<accession>A0A1V2TAW3</accession>
<keyword evidence="2" id="KW-0596">Phosphopantetheine</keyword>
<feature type="non-terminal residue" evidence="14">
    <location>
        <position position="6203"/>
    </location>
</feature>
<feature type="region of interest" description="Disordered" evidence="10">
    <location>
        <begin position="1"/>
        <end position="30"/>
    </location>
</feature>
<dbReference type="InterPro" id="IPR032821">
    <property type="entry name" value="PKS_assoc"/>
</dbReference>
<dbReference type="InterPro" id="IPR020807">
    <property type="entry name" value="PKS_DH"/>
</dbReference>
<dbReference type="SMART" id="SM00826">
    <property type="entry name" value="PKS_DH"/>
    <property type="match status" value="2"/>
</dbReference>
<dbReference type="Pfam" id="PF14765">
    <property type="entry name" value="PS-DH"/>
    <property type="match status" value="2"/>
</dbReference>
<dbReference type="InterPro" id="IPR013968">
    <property type="entry name" value="PKS_KR"/>
</dbReference>
<dbReference type="FunFam" id="3.40.366.10:FF:000002">
    <property type="entry name" value="Probable polyketide synthase 2"/>
    <property type="match status" value="3"/>
</dbReference>
<evidence type="ECO:0000313" key="15">
    <source>
        <dbReference type="Proteomes" id="UP000188836"/>
    </source>
</evidence>
<dbReference type="InterPro" id="IPR049900">
    <property type="entry name" value="PKS_mFAS_DH"/>
</dbReference>
<evidence type="ECO:0000256" key="9">
    <source>
        <dbReference type="PROSITE-ProRule" id="PRU01363"/>
    </source>
</evidence>
<feature type="active site" description="Proton donor; for dehydratase activity" evidence="9">
    <location>
        <position position="5342"/>
    </location>
</feature>
<dbReference type="GO" id="GO:0031177">
    <property type="term" value="F:phosphopantetheine binding"/>
    <property type="evidence" value="ECO:0007669"/>
    <property type="project" value="InterPro"/>
</dbReference>
<protein>
    <recommendedName>
        <fullName evidence="16">Polyketide synthase</fullName>
    </recommendedName>
</protein>
<feature type="domain" description="Ketosynthase family 3 (KS3)" evidence="12">
    <location>
        <begin position="5541"/>
        <end position="5967"/>
    </location>
</feature>
<evidence type="ECO:0000259" key="13">
    <source>
        <dbReference type="PROSITE" id="PS52019"/>
    </source>
</evidence>
<feature type="domain" description="Ketosynthase family 3 (KS3)" evidence="12">
    <location>
        <begin position="2124"/>
        <end position="2553"/>
    </location>
</feature>
<dbReference type="SMART" id="SM00829">
    <property type="entry name" value="PKS_ER"/>
    <property type="match status" value="1"/>
</dbReference>
<dbReference type="InterPro" id="IPR006162">
    <property type="entry name" value="Ppantetheine_attach_site"/>
</dbReference>
<dbReference type="InterPro" id="IPR020806">
    <property type="entry name" value="PKS_PP-bd"/>
</dbReference>
<evidence type="ECO:0000259" key="12">
    <source>
        <dbReference type="PROSITE" id="PS52004"/>
    </source>
</evidence>
<feature type="region of interest" description="N-terminal hotdog fold" evidence="9">
    <location>
        <begin position="3084"/>
        <end position="3207"/>
    </location>
</feature>
<dbReference type="FunFam" id="1.10.1200.10:FF:000007">
    <property type="entry name" value="Probable polyketide synthase pks17"/>
    <property type="match status" value="4"/>
</dbReference>
<dbReference type="SMART" id="SM01294">
    <property type="entry name" value="PKS_PP_betabranch"/>
    <property type="match status" value="4"/>
</dbReference>
<dbReference type="SMART" id="SM00827">
    <property type="entry name" value="PKS_AT"/>
    <property type="match status" value="4"/>
</dbReference>
<keyword evidence="7" id="KW-0511">Multifunctional enzyme</keyword>
<evidence type="ECO:0000256" key="6">
    <source>
        <dbReference type="ARBA" id="ARBA00023098"/>
    </source>
</evidence>
<feature type="domain" description="Carrier" evidence="11">
    <location>
        <begin position="2031"/>
        <end position="2106"/>
    </location>
</feature>
<evidence type="ECO:0000256" key="5">
    <source>
        <dbReference type="ARBA" id="ARBA00022832"/>
    </source>
</evidence>
<dbReference type="SUPFAM" id="SSF47336">
    <property type="entry name" value="ACP-like"/>
    <property type="match status" value="4"/>
</dbReference>
<comment type="caution">
    <text evidence="14">The sequence shown here is derived from an EMBL/GenBank/DDBJ whole genome shotgun (WGS) entry which is preliminary data.</text>
</comment>
<evidence type="ECO:0008006" key="16">
    <source>
        <dbReference type="Google" id="ProtNLM"/>
    </source>
</evidence>
<evidence type="ECO:0000256" key="7">
    <source>
        <dbReference type="ARBA" id="ARBA00023268"/>
    </source>
</evidence>
<dbReference type="InterPro" id="IPR013154">
    <property type="entry name" value="ADH-like_N"/>
</dbReference>
<feature type="compositionally biased region" description="Low complexity" evidence="10">
    <location>
        <begin position="2980"/>
        <end position="2994"/>
    </location>
</feature>
<comment type="pathway">
    <text evidence="1">Lipid metabolism.</text>
</comment>
<feature type="active site" description="Proton acceptor; for dehydratase activity" evidence="9">
    <location>
        <position position="3116"/>
    </location>
</feature>
<dbReference type="InterPro" id="IPR049552">
    <property type="entry name" value="PKS_DH_N"/>
</dbReference>
<dbReference type="Pfam" id="PF00109">
    <property type="entry name" value="ketoacyl-synt"/>
    <property type="match status" value="5"/>
</dbReference>
<dbReference type="Pfam" id="PF00550">
    <property type="entry name" value="PP-binding"/>
    <property type="match status" value="4"/>
</dbReference>
<dbReference type="Pfam" id="PF02801">
    <property type="entry name" value="Ketoacyl-synt_C"/>
    <property type="match status" value="5"/>
</dbReference>
<dbReference type="SMART" id="SM00823">
    <property type="entry name" value="PKS_PP"/>
    <property type="match status" value="4"/>
</dbReference>
<feature type="region of interest" description="C-terminal hotdog fold" evidence="9">
    <location>
        <begin position="5282"/>
        <end position="5416"/>
    </location>
</feature>
<dbReference type="Gene3D" id="3.40.47.10">
    <property type="match status" value="5"/>
</dbReference>
<dbReference type="InterPro" id="IPR011032">
    <property type="entry name" value="GroES-like_sf"/>
</dbReference>
<dbReference type="PROSITE" id="PS00012">
    <property type="entry name" value="PHOSPHOPANTETHEINE"/>
    <property type="match status" value="3"/>
</dbReference>
<dbReference type="InterPro" id="IPR050091">
    <property type="entry name" value="PKS_NRPS_Biosynth_Enz"/>
</dbReference>
<evidence type="ECO:0000256" key="2">
    <source>
        <dbReference type="ARBA" id="ARBA00022450"/>
    </source>
</evidence>
<dbReference type="SMART" id="SM00825">
    <property type="entry name" value="PKS_KS"/>
    <property type="match status" value="5"/>
</dbReference>
<dbReference type="SUPFAM" id="SSF51735">
    <property type="entry name" value="NAD(P)-binding Rossmann-fold domains"/>
    <property type="match status" value="3"/>
</dbReference>
<dbReference type="PROSITE" id="PS50075">
    <property type="entry name" value="CARRIER"/>
    <property type="match status" value="4"/>
</dbReference>
<dbReference type="Gene3D" id="1.10.1200.10">
    <property type="entry name" value="ACP-like"/>
    <property type="match status" value="4"/>
</dbReference>
<dbReference type="InterPro" id="IPR036291">
    <property type="entry name" value="NAD(P)-bd_dom_sf"/>
</dbReference>
<feature type="domain" description="PKS/mFAS DH" evidence="13">
    <location>
        <begin position="3084"/>
        <end position="3365"/>
    </location>
</feature>
<dbReference type="EMBL" id="MUMY01000021">
    <property type="protein sequence ID" value="ONM46656.1"/>
    <property type="molecule type" value="Genomic_DNA"/>
</dbReference>
<proteinExistence type="predicted"/>
<dbReference type="Pfam" id="PF21089">
    <property type="entry name" value="PKS_DH_N"/>
    <property type="match status" value="2"/>
</dbReference>
<dbReference type="FunFam" id="3.90.180.10:FF:000032">
    <property type="entry name" value="Probable polyketide synthase pks1"/>
    <property type="match status" value="1"/>
</dbReference>
<dbReference type="InterPro" id="IPR018201">
    <property type="entry name" value="Ketoacyl_synth_AS"/>
</dbReference>
<dbReference type="GO" id="GO:0006633">
    <property type="term" value="P:fatty acid biosynthetic process"/>
    <property type="evidence" value="ECO:0007669"/>
    <property type="project" value="InterPro"/>
</dbReference>
<dbReference type="GO" id="GO:0004315">
    <property type="term" value="F:3-oxoacyl-[acyl-carrier-protein] synthase activity"/>
    <property type="evidence" value="ECO:0007669"/>
    <property type="project" value="InterPro"/>
</dbReference>
<dbReference type="STRING" id="1538463.B0T36_23080"/>
<feature type="active site" description="Proton acceptor; for dehydratase activity" evidence="9">
    <location>
        <position position="5179"/>
    </location>
</feature>
<dbReference type="PROSITE" id="PS52019">
    <property type="entry name" value="PKS_MFAS_DH"/>
    <property type="match status" value="2"/>
</dbReference>